<protein>
    <recommendedName>
        <fullName evidence="4">IPT/TIG domain-containing protein</fullName>
    </recommendedName>
</protein>
<evidence type="ECO:0000313" key="3">
    <source>
        <dbReference type="Proteomes" id="UP000468388"/>
    </source>
</evidence>
<feature type="transmembrane region" description="Helical" evidence="1">
    <location>
        <begin position="202"/>
        <end position="219"/>
    </location>
</feature>
<organism evidence="2 3">
    <name type="scientific">Chitinophaga oryziterrae</name>
    <dbReference type="NCBI Taxonomy" id="1031224"/>
    <lineage>
        <taxon>Bacteria</taxon>
        <taxon>Pseudomonadati</taxon>
        <taxon>Bacteroidota</taxon>
        <taxon>Chitinophagia</taxon>
        <taxon>Chitinophagales</taxon>
        <taxon>Chitinophagaceae</taxon>
        <taxon>Chitinophaga</taxon>
    </lineage>
</organism>
<feature type="transmembrane region" description="Helical" evidence="1">
    <location>
        <begin position="129"/>
        <end position="148"/>
    </location>
</feature>
<evidence type="ECO:0008006" key="4">
    <source>
        <dbReference type="Google" id="ProtNLM"/>
    </source>
</evidence>
<accession>A0A6N8JDN0</accession>
<dbReference type="EMBL" id="WRXO01000004">
    <property type="protein sequence ID" value="MVT42379.1"/>
    <property type="molecule type" value="Genomic_DNA"/>
</dbReference>
<gene>
    <name evidence="2" type="ORF">GO495_17435</name>
</gene>
<keyword evidence="1" id="KW-0812">Transmembrane</keyword>
<dbReference type="Proteomes" id="UP000468388">
    <property type="component" value="Unassembled WGS sequence"/>
</dbReference>
<sequence length="334" mass="37002">MNEISRSGKFFAGVLLISSFIISITCLLAFWPDRLPEPAEKAYHYACKPFHMTLIDTSEYRLMNLNKHVPPEIISDSTNIKKDSSDTALTAKTKGPIKGDIDNTKKNMGTTIVKGGCTTSDLPVSFTTIHLNIILLLLVAIAGFLGALTHIASSFTNFVGSKNFERSWILWYFIKPFIGAAIAVIFYFVFRAGFLNGNENAGSVNIYGLIALSALAGLFTDKATLKLDEVFTVLFKPKDDRPDKMQDLIIQEVIPDVLQAQGINHIKLSGKLLTKKKIIIKIGDIPVSNIDITDNLIKFDYTVPENLRTQPKIKLSVTDESGKELFTKELSINP</sequence>
<feature type="transmembrane region" description="Helical" evidence="1">
    <location>
        <begin position="12"/>
        <end position="31"/>
    </location>
</feature>
<keyword evidence="1" id="KW-1133">Transmembrane helix</keyword>
<dbReference type="AlphaFoldDB" id="A0A6N8JDN0"/>
<keyword evidence="1" id="KW-0472">Membrane</keyword>
<comment type="caution">
    <text evidence="2">The sequence shown here is derived from an EMBL/GenBank/DDBJ whole genome shotgun (WGS) entry which is preliminary data.</text>
</comment>
<feature type="transmembrane region" description="Helical" evidence="1">
    <location>
        <begin position="169"/>
        <end position="190"/>
    </location>
</feature>
<dbReference type="OrthoDB" id="5191103at2"/>
<evidence type="ECO:0000313" key="2">
    <source>
        <dbReference type="EMBL" id="MVT42379.1"/>
    </source>
</evidence>
<proteinExistence type="predicted"/>
<reference evidence="2 3" key="1">
    <citation type="submission" date="2019-12" db="EMBL/GenBank/DDBJ databases">
        <title>The draft genomic sequence of strain Chitinophaga oryziterrae JCM 16595.</title>
        <authorList>
            <person name="Zhang X."/>
        </authorList>
    </citation>
    <scope>NUCLEOTIDE SEQUENCE [LARGE SCALE GENOMIC DNA]</scope>
    <source>
        <strain evidence="2 3">JCM 16595</strain>
    </source>
</reference>
<dbReference type="RefSeq" id="WP_157300999.1">
    <property type="nucleotide sequence ID" value="NZ_BAAAZB010000005.1"/>
</dbReference>
<keyword evidence="3" id="KW-1185">Reference proteome</keyword>
<evidence type="ECO:0000256" key="1">
    <source>
        <dbReference type="SAM" id="Phobius"/>
    </source>
</evidence>
<name>A0A6N8JDN0_9BACT</name>